<proteinExistence type="predicted"/>
<organism evidence="1 2">
    <name type="scientific">Flagellimonas algicola</name>
    <dbReference type="NCBI Taxonomy" id="2583815"/>
    <lineage>
        <taxon>Bacteria</taxon>
        <taxon>Pseudomonadati</taxon>
        <taxon>Bacteroidota</taxon>
        <taxon>Flavobacteriia</taxon>
        <taxon>Flavobacteriales</taxon>
        <taxon>Flavobacteriaceae</taxon>
        <taxon>Flagellimonas</taxon>
    </lineage>
</organism>
<dbReference type="Proteomes" id="UP000751614">
    <property type="component" value="Unassembled WGS sequence"/>
</dbReference>
<keyword evidence="2" id="KW-1185">Reference proteome</keyword>
<gene>
    <name evidence="1" type="ORF">FGG15_18235</name>
</gene>
<dbReference type="NCBIfam" id="NF041200">
    <property type="entry name" value="mob_BfmA_Nterm"/>
    <property type="match status" value="1"/>
</dbReference>
<sequence length="193" mass="22852">MDKGYQKERFTCLSIKISIAKKYRRFCKTLGRSQSMTLLAMMEFFEGNGISPDERMHDTISSLKYLVKQRFNAMIAIIRSIEKEQTLPTISMIQALFEQELESDGEEWEGDFDFMERQLTETTPKEEEILDVETTVPKIRYDRLEEQMEDLKCDFAHVLGHVVLSKNRFGKDHLRLDLNPEEIEKYRRKLKNL</sequence>
<evidence type="ECO:0000313" key="2">
    <source>
        <dbReference type="Proteomes" id="UP000751614"/>
    </source>
</evidence>
<dbReference type="RefSeq" id="WP_138839035.1">
    <property type="nucleotide sequence ID" value="NZ_VCNI01000004.1"/>
</dbReference>
<evidence type="ECO:0000313" key="1">
    <source>
        <dbReference type="EMBL" id="TMU50738.1"/>
    </source>
</evidence>
<dbReference type="EMBL" id="VCNI01000004">
    <property type="protein sequence ID" value="TMU50738.1"/>
    <property type="molecule type" value="Genomic_DNA"/>
</dbReference>
<dbReference type="InterPro" id="IPR048012">
    <property type="entry name" value="BfmA-like_N"/>
</dbReference>
<accession>A0ABY2WGQ2</accession>
<name>A0ABY2WGQ2_9FLAO</name>
<comment type="caution">
    <text evidence="1">The sequence shown here is derived from an EMBL/GenBank/DDBJ whole genome shotgun (WGS) entry which is preliminary data.</text>
</comment>
<reference evidence="1 2" key="1">
    <citation type="submission" date="2019-05" db="EMBL/GenBank/DDBJ databases">
        <title>Flagellimonas sp. AsT0115, sp. nov., isolated from a marine red algae, Asparagopsis taxiformis.</title>
        <authorList>
            <person name="Kim J."/>
            <person name="Jeong S.E."/>
            <person name="Jeon C.O."/>
        </authorList>
    </citation>
    <scope>NUCLEOTIDE SEQUENCE [LARGE SCALE GENOMIC DNA]</scope>
    <source>
        <strain evidence="1 2">AsT0115</strain>
    </source>
</reference>
<protein>
    <submittedName>
        <fullName evidence="1">Uncharacterized protein</fullName>
    </submittedName>
</protein>